<organism evidence="12 13">
    <name type="scientific">Tetraodon nigroviridis</name>
    <name type="common">Spotted green pufferfish</name>
    <name type="synonym">Chelonodon nigroviridis</name>
    <dbReference type="NCBI Taxonomy" id="99883"/>
    <lineage>
        <taxon>Eukaryota</taxon>
        <taxon>Metazoa</taxon>
        <taxon>Chordata</taxon>
        <taxon>Craniata</taxon>
        <taxon>Vertebrata</taxon>
        <taxon>Euteleostomi</taxon>
        <taxon>Actinopterygii</taxon>
        <taxon>Neopterygii</taxon>
        <taxon>Teleostei</taxon>
        <taxon>Neoteleostei</taxon>
        <taxon>Acanthomorphata</taxon>
        <taxon>Eupercaria</taxon>
        <taxon>Tetraodontiformes</taxon>
        <taxon>Tetradontoidea</taxon>
        <taxon>Tetraodontidae</taxon>
        <taxon>Tetraodon</taxon>
    </lineage>
</organism>
<evidence type="ECO:0000313" key="12">
    <source>
        <dbReference type="Ensembl" id="ENSTNIP00000010200.1"/>
    </source>
</evidence>
<reference evidence="13" key="1">
    <citation type="journal article" date="2004" name="Nature">
        <title>Genome duplication in the teleost fish Tetraodon nigroviridis reveals the early vertebrate proto-karyotype.</title>
        <authorList>
            <person name="Jaillon O."/>
            <person name="Aury J.-M."/>
            <person name="Brunet F."/>
            <person name="Petit J.-L."/>
            <person name="Stange-Thomann N."/>
            <person name="Mauceli E."/>
            <person name="Bouneau L."/>
            <person name="Fischer C."/>
            <person name="Ozouf-Costaz C."/>
            <person name="Bernot A."/>
            <person name="Nicaud S."/>
            <person name="Jaffe D."/>
            <person name="Fisher S."/>
            <person name="Lutfalla G."/>
            <person name="Dossat C."/>
            <person name="Segurens B."/>
            <person name="Dasilva C."/>
            <person name="Salanoubat M."/>
            <person name="Levy M."/>
            <person name="Boudet N."/>
            <person name="Castellano S."/>
            <person name="Anthouard V."/>
            <person name="Jubin C."/>
            <person name="Castelli V."/>
            <person name="Katinka M."/>
            <person name="Vacherie B."/>
            <person name="Biemont C."/>
            <person name="Skalli Z."/>
            <person name="Cattolico L."/>
            <person name="Poulain J."/>
            <person name="De Berardinis V."/>
            <person name="Cruaud C."/>
            <person name="Duprat S."/>
            <person name="Brottier P."/>
            <person name="Coutanceau J.-P."/>
            <person name="Gouzy J."/>
            <person name="Parra G."/>
            <person name="Lardier G."/>
            <person name="Chapple C."/>
            <person name="McKernan K.J."/>
            <person name="McEwan P."/>
            <person name="Bosak S."/>
            <person name="Kellis M."/>
            <person name="Volff J.-N."/>
            <person name="Guigo R."/>
            <person name="Zody M.C."/>
            <person name="Mesirov J."/>
            <person name="Lindblad-Toh K."/>
            <person name="Birren B."/>
            <person name="Nusbaum C."/>
            <person name="Kahn D."/>
            <person name="Robinson-Rechavi M."/>
            <person name="Laudet V."/>
            <person name="Schachter V."/>
            <person name="Quetier F."/>
            <person name="Saurin W."/>
            <person name="Scarpelli C."/>
            <person name="Wincker P."/>
            <person name="Lander E.S."/>
            <person name="Weissenbach J."/>
            <person name="Roest Crollius H."/>
        </authorList>
    </citation>
    <scope>NUCLEOTIDE SEQUENCE [LARGE SCALE GENOMIC DNA]</scope>
</reference>
<evidence type="ECO:0000256" key="7">
    <source>
        <dbReference type="ARBA" id="ARBA00023136"/>
    </source>
</evidence>
<keyword evidence="13" id="KW-1185">Reference proteome</keyword>
<feature type="signal peptide" evidence="10">
    <location>
        <begin position="1"/>
        <end position="21"/>
    </location>
</feature>
<dbReference type="Proteomes" id="UP000007303">
    <property type="component" value="Unassembled WGS sequence"/>
</dbReference>
<dbReference type="GO" id="GO:0005789">
    <property type="term" value="C:endoplasmic reticulum membrane"/>
    <property type="evidence" value="ECO:0007669"/>
    <property type="project" value="UniProtKB-SubCell"/>
</dbReference>
<dbReference type="HOGENOM" id="CLU_066963_2_2_1"/>
<dbReference type="STRING" id="99883.ENSTNIP00000010200"/>
<feature type="domain" description="GOLD" evidence="11">
    <location>
        <begin position="31"/>
        <end position="126"/>
    </location>
</feature>
<dbReference type="PROSITE" id="PS50866">
    <property type="entry name" value="GOLD"/>
    <property type="match status" value="1"/>
</dbReference>
<keyword evidence="4 10" id="KW-0732">Signal</keyword>
<evidence type="ECO:0000256" key="9">
    <source>
        <dbReference type="SAM" id="Phobius"/>
    </source>
</evidence>
<feature type="transmembrane region" description="Helical" evidence="9">
    <location>
        <begin position="183"/>
        <end position="202"/>
    </location>
</feature>
<dbReference type="GeneTree" id="ENSGT00940000160999"/>
<dbReference type="OMA" id="HYLCFQT"/>
<dbReference type="Ensembl" id="ENSTNIT00000010381.1">
    <property type="protein sequence ID" value="ENSTNIP00000010200.1"/>
    <property type="gene ID" value="ENSTNIG00000007394.1"/>
</dbReference>
<comment type="subcellular location">
    <subcellularLocation>
        <location evidence="1">Endoplasmic reticulum membrane</location>
        <topology evidence="1">Single-pass type I membrane protein</topology>
    </subcellularLocation>
    <subcellularLocation>
        <location evidence="8">Membrane</location>
        <topology evidence="8">Single-pass type I membrane protein</topology>
    </subcellularLocation>
</comment>
<dbReference type="SMART" id="SM01190">
    <property type="entry name" value="EMP24_GP25L"/>
    <property type="match status" value="1"/>
</dbReference>
<dbReference type="PANTHER" id="PTHR22811">
    <property type="entry name" value="TRANSMEMBRANE EMP24 DOMAIN-CONTAINING PROTEIN"/>
    <property type="match status" value="1"/>
</dbReference>
<evidence type="ECO:0000256" key="2">
    <source>
        <dbReference type="ARBA" id="ARBA00007104"/>
    </source>
</evidence>
<keyword evidence="5" id="KW-0256">Endoplasmic reticulum</keyword>
<protein>
    <submittedName>
        <fullName evidence="12">Si:ch211-255i20.3</fullName>
    </submittedName>
</protein>
<dbReference type="Pfam" id="PF01105">
    <property type="entry name" value="EMP24_GP25L"/>
    <property type="match status" value="1"/>
</dbReference>
<evidence type="ECO:0000256" key="5">
    <source>
        <dbReference type="ARBA" id="ARBA00022824"/>
    </source>
</evidence>
<evidence type="ECO:0000256" key="6">
    <source>
        <dbReference type="ARBA" id="ARBA00022989"/>
    </source>
</evidence>
<keyword evidence="7 9" id="KW-0472">Membrane</keyword>
<evidence type="ECO:0000259" key="11">
    <source>
        <dbReference type="PROSITE" id="PS50866"/>
    </source>
</evidence>
<keyword evidence="3 8" id="KW-0812">Transmembrane</keyword>
<keyword evidence="6 9" id="KW-1133">Transmembrane helix</keyword>
<evidence type="ECO:0000256" key="1">
    <source>
        <dbReference type="ARBA" id="ARBA00004115"/>
    </source>
</evidence>
<proteinExistence type="inferred from homology"/>
<evidence type="ECO:0000256" key="10">
    <source>
        <dbReference type="SAM" id="SignalP"/>
    </source>
</evidence>
<evidence type="ECO:0000256" key="8">
    <source>
        <dbReference type="RuleBase" id="RU003827"/>
    </source>
</evidence>
<dbReference type="InParanoid" id="H3CPL7"/>
<accession>H3CPL7</accession>
<sequence length="215" mass="25352">RPKMSLRGVFLLQCYLTLAAAMFFQLGEQEEKCIIEEIPIETLVTGYFLLEPWDPKSLSHSPHLGVTVKVRDPNHEVQMTKRFGKFGKFTFSAHDSGQHFFCFQTNSTRFSVFAGERLRLHLDIQMGEHPVDHNVDKTEDNMENLERLTHLRGQMINIIRQQEYQREKEEVFRQISEDTNSKVLWWAVIQTFILLSVGFWQMKRLKDFFIAKKLV</sequence>
<evidence type="ECO:0000313" key="13">
    <source>
        <dbReference type="Proteomes" id="UP000007303"/>
    </source>
</evidence>
<dbReference type="AlphaFoldDB" id="H3CPL7"/>
<name>H3CPL7_TETNG</name>
<dbReference type="InterPro" id="IPR009038">
    <property type="entry name" value="GOLD_dom"/>
</dbReference>
<reference evidence="12" key="3">
    <citation type="submission" date="2025-09" db="UniProtKB">
        <authorList>
            <consortium name="Ensembl"/>
        </authorList>
    </citation>
    <scope>IDENTIFICATION</scope>
</reference>
<feature type="chain" id="PRO_5005683191" evidence="10">
    <location>
        <begin position="22"/>
        <end position="215"/>
    </location>
</feature>
<evidence type="ECO:0000256" key="3">
    <source>
        <dbReference type="ARBA" id="ARBA00022692"/>
    </source>
</evidence>
<comment type="similarity">
    <text evidence="2 8">Belongs to the EMP24/GP25L family.</text>
</comment>
<dbReference type="InterPro" id="IPR015720">
    <property type="entry name" value="Emp24-like"/>
</dbReference>
<reference evidence="12" key="2">
    <citation type="submission" date="2025-08" db="UniProtKB">
        <authorList>
            <consortium name="Ensembl"/>
        </authorList>
    </citation>
    <scope>IDENTIFICATION</scope>
</reference>
<dbReference type="FunCoup" id="H3CPL7">
    <property type="interactions" value="64"/>
</dbReference>
<evidence type="ECO:0000256" key="4">
    <source>
        <dbReference type="ARBA" id="ARBA00022729"/>
    </source>
</evidence>